<sequence>MPASRAVMEAVVTISQFLAHKSPGKSRLFALDSGETDHLVAVTALSSSDLDLTDDLVGELNEFLFARAPGPLEKVLERVPDAVRMAVRRFLNEQCPPMPERFSWYGPIENLRLSYFSRLDAELERHVASAYWLGLGLRLENQIEEDGRTGWEFELMTAQAFVPGSVEPRSWYLPTGVELVRTWTSRESTGGDPVRAALTVARAQAELGRWVRVHAVEHGAGDDPHESATTSELVVDIFDAPAPRAECDD</sequence>
<evidence type="ECO:0000313" key="1">
    <source>
        <dbReference type="EMBL" id="GGN13040.1"/>
    </source>
</evidence>
<name>A0ABQ2ILP0_9PSEU</name>
<protein>
    <submittedName>
        <fullName evidence="1">Uncharacterized protein</fullName>
    </submittedName>
</protein>
<dbReference type="Proteomes" id="UP000597656">
    <property type="component" value="Unassembled WGS sequence"/>
</dbReference>
<organism evidence="1 2">
    <name type="scientific">Lentzea pudingi</name>
    <dbReference type="NCBI Taxonomy" id="1789439"/>
    <lineage>
        <taxon>Bacteria</taxon>
        <taxon>Bacillati</taxon>
        <taxon>Actinomycetota</taxon>
        <taxon>Actinomycetes</taxon>
        <taxon>Pseudonocardiales</taxon>
        <taxon>Pseudonocardiaceae</taxon>
        <taxon>Lentzea</taxon>
    </lineage>
</organism>
<comment type="caution">
    <text evidence="1">The sequence shown here is derived from an EMBL/GenBank/DDBJ whole genome shotgun (WGS) entry which is preliminary data.</text>
</comment>
<evidence type="ECO:0000313" key="2">
    <source>
        <dbReference type="Proteomes" id="UP000597656"/>
    </source>
</evidence>
<gene>
    <name evidence="1" type="ORF">GCM10011609_61780</name>
</gene>
<proteinExistence type="predicted"/>
<keyword evidence="2" id="KW-1185">Reference proteome</keyword>
<reference evidence="2" key="1">
    <citation type="journal article" date="2019" name="Int. J. Syst. Evol. Microbiol.">
        <title>The Global Catalogue of Microorganisms (GCM) 10K type strain sequencing project: providing services to taxonomists for standard genome sequencing and annotation.</title>
        <authorList>
            <consortium name="The Broad Institute Genomics Platform"/>
            <consortium name="The Broad Institute Genome Sequencing Center for Infectious Disease"/>
            <person name="Wu L."/>
            <person name="Ma J."/>
        </authorList>
    </citation>
    <scope>NUCLEOTIDE SEQUENCE [LARGE SCALE GENOMIC DNA]</scope>
    <source>
        <strain evidence="2">CGMCC 4.7319</strain>
    </source>
</reference>
<dbReference type="EMBL" id="BMNC01000011">
    <property type="protein sequence ID" value="GGN13040.1"/>
    <property type="molecule type" value="Genomic_DNA"/>
</dbReference>
<accession>A0ABQ2ILP0</accession>